<organism evidence="1 2">
    <name type="scientific">Lysobacter enzymogenes</name>
    <dbReference type="NCBI Taxonomy" id="69"/>
    <lineage>
        <taxon>Bacteria</taxon>
        <taxon>Pseudomonadati</taxon>
        <taxon>Pseudomonadota</taxon>
        <taxon>Gammaproteobacteria</taxon>
        <taxon>Lysobacterales</taxon>
        <taxon>Lysobacteraceae</taxon>
        <taxon>Lysobacter</taxon>
    </lineage>
</organism>
<dbReference type="STRING" id="69.GLE_5102"/>
<dbReference type="PATRIC" id="fig|69.6.peg.5027"/>
<protein>
    <submittedName>
        <fullName evidence="1">Uncharacterized protein</fullName>
    </submittedName>
</protein>
<name>A0A0S2DP00_LYSEN</name>
<dbReference type="AlphaFoldDB" id="A0A0S2DP00"/>
<dbReference type="Proteomes" id="UP000061569">
    <property type="component" value="Chromosome"/>
</dbReference>
<accession>A0A0S2DP00</accession>
<sequence>MSSQANTAADGRQFIDQLEASLREQPNLDAADRDFLLKHFRDAFENAEAGGRGFDRQAWADSVAELGLGQAEQEALLGKFDQAFGGQDNEARDLGEEFVRRLARDGEAGAHAWLHEQIGQIKRSRGAAAAVQVVQGLPPQIGKVAAARKPGPWG</sequence>
<gene>
    <name evidence="1" type="ORF">GLE_5102</name>
</gene>
<reference evidence="1 2" key="1">
    <citation type="submission" date="2015-11" db="EMBL/GenBank/DDBJ databases">
        <title>Genome sequences of Lysobacter enzymogenes strain C3 and Lysobacter antibioticus ATCC 29479.</title>
        <authorList>
            <person name="Kobayashi D.Y."/>
        </authorList>
    </citation>
    <scope>NUCLEOTIDE SEQUENCE [LARGE SCALE GENOMIC DNA]</scope>
    <source>
        <strain evidence="1 2">C3</strain>
    </source>
</reference>
<proteinExistence type="predicted"/>
<evidence type="ECO:0000313" key="2">
    <source>
        <dbReference type="Proteomes" id="UP000061569"/>
    </source>
</evidence>
<evidence type="ECO:0000313" key="1">
    <source>
        <dbReference type="EMBL" id="ALN60443.1"/>
    </source>
</evidence>
<dbReference type="EMBL" id="CP013140">
    <property type="protein sequence ID" value="ALN60443.1"/>
    <property type="molecule type" value="Genomic_DNA"/>
</dbReference>
<dbReference type="KEGG" id="lez:GLE_5102"/>